<accession>A0ABW4L0B8</accession>
<dbReference type="Proteomes" id="UP001597304">
    <property type="component" value="Unassembled WGS sequence"/>
</dbReference>
<evidence type="ECO:0008006" key="4">
    <source>
        <dbReference type="Google" id="ProtNLM"/>
    </source>
</evidence>
<organism evidence="2 3">
    <name type="scientific">Ottowia flava</name>
    <dbReference type="NCBI Taxonomy" id="2675430"/>
    <lineage>
        <taxon>Bacteria</taxon>
        <taxon>Pseudomonadati</taxon>
        <taxon>Pseudomonadota</taxon>
        <taxon>Betaproteobacteria</taxon>
        <taxon>Burkholderiales</taxon>
        <taxon>Comamonadaceae</taxon>
        <taxon>Ottowia</taxon>
    </lineage>
</organism>
<keyword evidence="1" id="KW-0812">Transmembrane</keyword>
<keyword evidence="3" id="KW-1185">Reference proteome</keyword>
<comment type="caution">
    <text evidence="2">The sequence shown here is derived from an EMBL/GenBank/DDBJ whole genome shotgun (WGS) entry which is preliminary data.</text>
</comment>
<gene>
    <name evidence="2" type="ORF">ACFSF0_15435</name>
</gene>
<protein>
    <recommendedName>
        <fullName evidence="4">Transmembrane protein</fullName>
    </recommendedName>
</protein>
<dbReference type="EMBL" id="JBHUEJ010000036">
    <property type="protein sequence ID" value="MFD1712003.1"/>
    <property type="molecule type" value="Genomic_DNA"/>
</dbReference>
<feature type="transmembrane region" description="Helical" evidence="1">
    <location>
        <begin position="82"/>
        <end position="106"/>
    </location>
</feature>
<feature type="transmembrane region" description="Helical" evidence="1">
    <location>
        <begin position="52"/>
        <end position="70"/>
    </location>
</feature>
<name>A0ABW4L0B8_9BURK</name>
<keyword evidence="1" id="KW-0472">Membrane</keyword>
<reference evidence="3" key="1">
    <citation type="journal article" date="2019" name="Int. J. Syst. Evol. Microbiol.">
        <title>The Global Catalogue of Microorganisms (GCM) 10K type strain sequencing project: providing services to taxonomists for standard genome sequencing and annotation.</title>
        <authorList>
            <consortium name="The Broad Institute Genomics Platform"/>
            <consortium name="The Broad Institute Genome Sequencing Center for Infectious Disease"/>
            <person name="Wu L."/>
            <person name="Ma J."/>
        </authorList>
    </citation>
    <scope>NUCLEOTIDE SEQUENCE [LARGE SCALE GENOMIC DNA]</scope>
    <source>
        <strain evidence="3">LMG 29247</strain>
    </source>
</reference>
<feature type="transmembrane region" description="Helical" evidence="1">
    <location>
        <begin position="24"/>
        <end position="46"/>
    </location>
</feature>
<evidence type="ECO:0000313" key="2">
    <source>
        <dbReference type="EMBL" id="MFD1712003.1"/>
    </source>
</evidence>
<keyword evidence="1" id="KW-1133">Transmembrane helix</keyword>
<evidence type="ECO:0000313" key="3">
    <source>
        <dbReference type="Proteomes" id="UP001597304"/>
    </source>
</evidence>
<dbReference type="RefSeq" id="WP_147912400.1">
    <property type="nucleotide sequence ID" value="NZ_JBHUEJ010000036.1"/>
</dbReference>
<proteinExistence type="predicted"/>
<sequence length="115" mass="12723">MALQDTRVDPSADARRARFVRRSWLLVVAIPVVMYVLLLISAYIAPIWSGETVLALVALLSPWVFCALAWRYGQHYAHTMRWAWKLLSGLLAALGAVLLLGAVYLLQLGAAFGRA</sequence>
<evidence type="ECO:0000256" key="1">
    <source>
        <dbReference type="SAM" id="Phobius"/>
    </source>
</evidence>